<name>A0A1X7GIU1_9BACL</name>
<feature type="region of interest" description="Disordered" evidence="1">
    <location>
        <begin position="197"/>
        <end position="231"/>
    </location>
</feature>
<reference evidence="4 5" key="1">
    <citation type="submission" date="2017-04" db="EMBL/GenBank/DDBJ databases">
        <authorList>
            <person name="Afonso C.L."/>
            <person name="Miller P.J."/>
            <person name="Scott M.A."/>
            <person name="Spackman E."/>
            <person name="Goraichik I."/>
            <person name="Dimitrov K.M."/>
            <person name="Suarez D.L."/>
            <person name="Swayne D.E."/>
        </authorList>
    </citation>
    <scope>NUCLEOTIDE SEQUENCE [LARGE SCALE GENOMIC DNA]</scope>
    <source>
        <strain evidence="4 5">N3/975</strain>
    </source>
</reference>
<dbReference type="Pfam" id="PF00395">
    <property type="entry name" value="SLH"/>
    <property type="match status" value="3"/>
</dbReference>
<feature type="compositionally biased region" description="Polar residues" evidence="1">
    <location>
        <begin position="1334"/>
        <end position="1346"/>
    </location>
</feature>
<keyword evidence="5" id="KW-1185">Reference proteome</keyword>
<dbReference type="SUPFAM" id="SSF63829">
    <property type="entry name" value="Calcium-dependent phosphotriesterase"/>
    <property type="match status" value="1"/>
</dbReference>
<dbReference type="Gene3D" id="2.60.120.260">
    <property type="entry name" value="Galactose-binding domain-like"/>
    <property type="match status" value="3"/>
</dbReference>
<feature type="domain" description="SLH" evidence="3">
    <location>
        <begin position="1548"/>
        <end position="1607"/>
    </location>
</feature>
<dbReference type="STRING" id="1313296.SAMN05661091_0602"/>
<dbReference type="Proteomes" id="UP000192940">
    <property type="component" value="Chromosome I"/>
</dbReference>
<feature type="chain" id="PRO_5013390180" evidence="2">
    <location>
        <begin position="32"/>
        <end position="1736"/>
    </location>
</feature>
<dbReference type="PANTHER" id="PTHR43308:SF5">
    <property type="entry name" value="S-LAYER PROTEIN _ PEPTIDOGLYCAN ENDO-BETA-N-ACETYLGLUCOSAMINIDASE"/>
    <property type="match status" value="1"/>
</dbReference>
<dbReference type="PANTHER" id="PTHR43308">
    <property type="entry name" value="OUTER MEMBRANE PROTEIN ALPHA-RELATED"/>
    <property type="match status" value="1"/>
</dbReference>
<dbReference type="PROSITE" id="PS51272">
    <property type="entry name" value="SLH"/>
    <property type="match status" value="3"/>
</dbReference>
<evidence type="ECO:0000256" key="2">
    <source>
        <dbReference type="SAM" id="SignalP"/>
    </source>
</evidence>
<dbReference type="InterPro" id="IPR008979">
    <property type="entry name" value="Galactose-bd-like_sf"/>
</dbReference>
<feature type="domain" description="SLH" evidence="3">
    <location>
        <begin position="1676"/>
        <end position="1736"/>
    </location>
</feature>
<dbReference type="InterPro" id="IPR011047">
    <property type="entry name" value="Quinoprotein_ADH-like_sf"/>
</dbReference>
<keyword evidence="2" id="KW-0732">Signal</keyword>
<dbReference type="SUPFAM" id="SSF50998">
    <property type="entry name" value="Quinoprotein alcohol dehydrogenase-like"/>
    <property type="match status" value="1"/>
</dbReference>
<evidence type="ECO:0000259" key="3">
    <source>
        <dbReference type="PROSITE" id="PS51272"/>
    </source>
</evidence>
<dbReference type="SUPFAM" id="SSF49785">
    <property type="entry name" value="Galactose-binding domain-like"/>
    <property type="match status" value="1"/>
</dbReference>
<feature type="region of interest" description="Disordered" evidence="1">
    <location>
        <begin position="1299"/>
        <end position="1347"/>
    </location>
</feature>
<proteinExistence type="predicted"/>
<feature type="compositionally biased region" description="Gly residues" evidence="1">
    <location>
        <begin position="1303"/>
        <end position="1320"/>
    </location>
</feature>
<dbReference type="Gene3D" id="2.60.40.1080">
    <property type="match status" value="1"/>
</dbReference>
<organism evidence="4 5">
    <name type="scientific">Paenibacillus uliginis N3/975</name>
    <dbReference type="NCBI Taxonomy" id="1313296"/>
    <lineage>
        <taxon>Bacteria</taxon>
        <taxon>Bacillati</taxon>
        <taxon>Bacillota</taxon>
        <taxon>Bacilli</taxon>
        <taxon>Bacillales</taxon>
        <taxon>Paenibacillaceae</taxon>
        <taxon>Paenibacillus</taxon>
    </lineage>
</organism>
<dbReference type="InterPro" id="IPR051465">
    <property type="entry name" value="Cell_Envelope_Struct_Comp"/>
</dbReference>
<dbReference type="Gene3D" id="2.130.10.10">
    <property type="entry name" value="YVTN repeat-like/Quinoprotein amine dehydrogenase"/>
    <property type="match status" value="2"/>
</dbReference>
<dbReference type="InterPro" id="IPR015943">
    <property type="entry name" value="WD40/YVTN_repeat-like_dom_sf"/>
</dbReference>
<evidence type="ECO:0000313" key="5">
    <source>
        <dbReference type="Proteomes" id="UP000192940"/>
    </source>
</evidence>
<dbReference type="RefSeq" id="WP_208917695.1">
    <property type="nucleotide sequence ID" value="NZ_LT840184.1"/>
</dbReference>
<sequence length="1736" mass="188177">MNRSLSAKAFILMLSFCMLLSSLGLVKSAEAAEEISESNLTLENPGFELPLTDGAVPGWTQLLGVSMNGGISVTDAVYNSGSYSLKITDNDKVNLGVESSKIDVTPLTEYTTGAYVHIESGSVQLQMRFYKQDGSLIPAVEGGIAVHDPNFTSTPVGQWQQLTVKAAAPAGAVSASVVLVSGKNASGISYWDDISVEKGGAVTPNPDPDPEPEPNPGEQPGPGFFLKNGGFEQPSTEPTIPGWTVKGGHARLSQSLVFEGQNSLYLENQANVGPAVHVESDLMNVKEGESYTLTSSVFLQNGQLEGFYVYVYDESGKLVPGPTGSNFHLYVNALPVLADGKWGLAEGTFKVQPGGKTARISVITGSKKSFQVYIDDVSLLKSVQNGGFEEDVTNGIVPGWKKFNEATDSGSYSVTDEKSSSGNKSLKIQNTPDVYLNVISDLIPVEPGVTYTAKARNFIEYGSADMYVRYFDSSRKYLGKQHYSIKSEPISVWFTNDVEAIVPAEASYAAVMFAGSPKKSYTYYVDDVKFIKGNHLEKEVPVPDNSISKVGQNLGVQIRKATIMRGDIGKYADGRNVIYTVVQGAPSVFTVIDIKTEKVLKSMPLENTEGAWSVKVSTDGTVYLGAYNKGLLYRYLPDTDEMINLGHPLLTKDAVLYPMDSGKDGKMYGGNYPSGSVYEYDPATNKFTDYGTMAFKTQGERWTRVTVYDPEHHKIYAGVGNEARLVEYDIATGVKRDLLPEKYKDIISVYDLNLVGGKLFARKEANNSFETFVLDAESGEQIQITNGDTGEKGFELINYSRGVSPKSPIANKLYYAGLNGMLYEYDLSTDTYRSLGASIEGAAIGYGYVELEEEGFPGYSLVGLSGNGGKMFKYNLETGKVKLTDVMLPAEPVKIHDIERGPDGKIYTTGYLAGNVGVYTPTTGDSMYLNGLSQSEGTTVIHNKMYFGIYPDAKIYEYDLSKPWNRDNSDKLNPNLLFTLSKNEQIPGYTLQDRPFGVAGSEELNKLFVGTVPKNSLLGGVLAVYDLTERKAPEVYWNLVPDQSVLSLVYKDGIVYGGSSVYGGQGGTPAASEAVLFMWDVQKKEKVFEVVPVPGKKSITALHIGPDGNIWGLSNGALFVFDPEQRKVIYSKDEFPAAAGRWIDGSMETGSDGNVYATVGGNFFKVNADTKEMTVLATEVQKVAQDDFGHFYMYTADGTILYKYSIPELILKVTGAELSASDTSVKVGEESQLSLRAQLEKGRSTKELSGAKISYTISDRAAVSIKQGMITALKPGVVSIQATVSLNGTVVESNSVQLTITGTGSGGDGGENGGGNGEGTPGSPSPGNPPAETGTPSKDSETSAQGATHARIQVNVAIVKLQNGAAALEIKDDVYKKAAEQAAAAGIHELVIQLPTVQGLNKWNVQLPVTALETAKNNKVTKVRLTSEIADMAVKLDAINNVAGSVLQLELSRIQGEGSNLSHLRGVPIYEFNVYQNNKKVTDFTHKRALEIVIPFELAADEAPGMMIMYLLNPDGKLKPVKSSAYDAVKKRVYMVSHQPGRYVIKQAQVNFNDVEENRWSQKYIHQLAARGILEGRTKNQFAPGEHVTRAEYLKLMMEAFDLIQGQSKADFVDVKEGAWYYQAVASAQNLGIASGVGGNRFEPHQQITREEMAVIASRIADTSGIELLVKAEQDDIHFSDGADIRPYAKQAVERLHKAGIITGMEGGRFNPQGMATREQAAKVVWLMLEATMESL</sequence>
<dbReference type="InterPro" id="IPR001119">
    <property type="entry name" value="SLH_dom"/>
</dbReference>
<gene>
    <name evidence="4" type="ORF">SAMN05661091_0602</name>
</gene>
<feature type="signal peptide" evidence="2">
    <location>
        <begin position="1"/>
        <end position="31"/>
    </location>
</feature>
<protein>
    <submittedName>
        <fullName evidence="4">Carbohydrate binding domain-containing protein</fullName>
    </submittedName>
</protein>
<evidence type="ECO:0000313" key="4">
    <source>
        <dbReference type="EMBL" id="SMF69724.1"/>
    </source>
</evidence>
<evidence type="ECO:0000256" key="1">
    <source>
        <dbReference type="SAM" id="MobiDB-lite"/>
    </source>
</evidence>
<feature type="domain" description="SLH" evidence="3">
    <location>
        <begin position="1608"/>
        <end position="1671"/>
    </location>
</feature>
<accession>A0A1X7GIU1</accession>
<dbReference type="EMBL" id="LT840184">
    <property type="protein sequence ID" value="SMF69724.1"/>
    <property type="molecule type" value="Genomic_DNA"/>
</dbReference>